<proteinExistence type="predicted"/>
<dbReference type="EMBL" id="JAHQIW010002110">
    <property type="protein sequence ID" value="KAJ1354514.1"/>
    <property type="molecule type" value="Genomic_DNA"/>
</dbReference>
<evidence type="ECO:0000313" key="1">
    <source>
        <dbReference type="EMBL" id="KAJ1354514.1"/>
    </source>
</evidence>
<sequence length="87" mass="9404">MVSMMPDKVSQRCIIVDSTVTGICTATIRNEKACNAGPDMVALTSPVNYTSITGNLSMWQKVMNRAVRMLVTGPFKSHFFSATGTVS</sequence>
<gene>
    <name evidence="1" type="ORF">KIN20_011488</name>
</gene>
<accession>A0AAD5MVF0</accession>
<evidence type="ECO:0000313" key="2">
    <source>
        <dbReference type="Proteomes" id="UP001196413"/>
    </source>
</evidence>
<dbReference type="Proteomes" id="UP001196413">
    <property type="component" value="Unassembled WGS sequence"/>
</dbReference>
<dbReference type="AlphaFoldDB" id="A0AAD5MVF0"/>
<protein>
    <submittedName>
        <fullName evidence="1">Uncharacterized protein</fullName>
    </submittedName>
</protein>
<name>A0AAD5MVF0_PARTN</name>
<comment type="caution">
    <text evidence="1">The sequence shown here is derived from an EMBL/GenBank/DDBJ whole genome shotgun (WGS) entry which is preliminary data.</text>
</comment>
<keyword evidence="2" id="KW-1185">Reference proteome</keyword>
<organism evidence="1 2">
    <name type="scientific">Parelaphostrongylus tenuis</name>
    <name type="common">Meningeal worm</name>
    <dbReference type="NCBI Taxonomy" id="148309"/>
    <lineage>
        <taxon>Eukaryota</taxon>
        <taxon>Metazoa</taxon>
        <taxon>Ecdysozoa</taxon>
        <taxon>Nematoda</taxon>
        <taxon>Chromadorea</taxon>
        <taxon>Rhabditida</taxon>
        <taxon>Rhabditina</taxon>
        <taxon>Rhabditomorpha</taxon>
        <taxon>Strongyloidea</taxon>
        <taxon>Metastrongylidae</taxon>
        <taxon>Parelaphostrongylus</taxon>
    </lineage>
</organism>
<reference evidence="1" key="1">
    <citation type="submission" date="2021-06" db="EMBL/GenBank/DDBJ databases">
        <title>Parelaphostrongylus tenuis whole genome reference sequence.</title>
        <authorList>
            <person name="Garwood T.J."/>
            <person name="Larsen P.A."/>
            <person name="Fountain-Jones N.M."/>
            <person name="Garbe J.R."/>
            <person name="Macchietto M.G."/>
            <person name="Kania S.A."/>
            <person name="Gerhold R.W."/>
            <person name="Richards J.E."/>
            <person name="Wolf T.M."/>
        </authorList>
    </citation>
    <scope>NUCLEOTIDE SEQUENCE</scope>
    <source>
        <strain evidence="1">MNPRO001-30</strain>
        <tissue evidence="1">Meninges</tissue>
    </source>
</reference>